<reference evidence="1" key="2">
    <citation type="journal article" date="2015" name="Data Brief">
        <title>Shoot transcriptome of the giant reed, Arundo donax.</title>
        <authorList>
            <person name="Barrero R.A."/>
            <person name="Guerrero F.D."/>
            <person name="Moolhuijzen P."/>
            <person name="Goolsby J.A."/>
            <person name="Tidwell J."/>
            <person name="Bellgard S.E."/>
            <person name="Bellgard M.I."/>
        </authorList>
    </citation>
    <scope>NUCLEOTIDE SEQUENCE</scope>
    <source>
        <tissue evidence="1">Shoot tissue taken approximately 20 cm above the soil surface</tissue>
    </source>
</reference>
<evidence type="ECO:0000313" key="1">
    <source>
        <dbReference type="EMBL" id="JAD72021.1"/>
    </source>
</evidence>
<organism evidence="1">
    <name type="scientific">Arundo donax</name>
    <name type="common">Giant reed</name>
    <name type="synonym">Donax arundinaceus</name>
    <dbReference type="NCBI Taxonomy" id="35708"/>
    <lineage>
        <taxon>Eukaryota</taxon>
        <taxon>Viridiplantae</taxon>
        <taxon>Streptophyta</taxon>
        <taxon>Embryophyta</taxon>
        <taxon>Tracheophyta</taxon>
        <taxon>Spermatophyta</taxon>
        <taxon>Magnoliopsida</taxon>
        <taxon>Liliopsida</taxon>
        <taxon>Poales</taxon>
        <taxon>Poaceae</taxon>
        <taxon>PACMAD clade</taxon>
        <taxon>Arundinoideae</taxon>
        <taxon>Arundineae</taxon>
        <taxon>Arundo</taxon>
    </lineage>
</organism>
<protein>
    <submittedName>
        <fullName evidence="1">Uncharacterized protein</fullName>
    </submittedName>
</protein>
<dbReference type="EMBL" id="GBRH01225874">
    <property type="protein sequence ID" value="JAD72021.1"/>
    <property type="molecule type" value="Transcribed_RNA"/>
</dbReference>
<name>A0A0A9C8Y8_ARUDO</name>
<accession>A0A0A9C8Y8</accession>
<sequence>MSLTLSVSLFLKRIPASLSSTAAGTLGSHLPDLWRRGRRPQKFL</sequence>
<dbReference type="AlphaFoldDB" id="A0A0A9C8Y8"/>
<reference evidence="1" key="1">
    <citation type="submission" date="2014-09" db="EMBL/GenBank/DDBJ databases">
        <authorList>
            <person name="Magalhaes I.L.F."/>
            <person name="Oliveira U."/>
            <person name="Santos F.R."/>
            <person name="Vidigal T.H.D.A."/>
            <person name="Brescovit A.D."/>
            <person name="Santos A.J."/>
        </authorList>
    </citation>
    <scope>NUCLEOTIDE SEQUENCE</scope>
    <source>
        <tissue evidence="1">Shoot tissue taken approximately 20 cm above the soil surface</tissue>
    </source>
</reference>
<proteinExistence type="predicted"/>